<sequence length="529" mass="59129">MHSTTPQHGRTLRLALSSRSPLLPTMIIVLAILAATRASPIGKPSPLLSLDQLSAPSCDDPKACRSLWDIIRSCAITILLCTWVSVHPNIPSPQERWPRVTVRRIGLMLAALFVPEIMIAWALRQRQAAVALAEKHKDDGWTTTHGFFAIMGGFMEYEGNRAVRVLLPEQLKSYSLTGNGDFPRIAKEEIEDRSKGDVISKTVVILQTGWFVMQCIARGVRHLPITELELVTVAFAALNFVMYLLWWDKPLNVQRGVRVYKKRDTEQAIDDGDVEDTSSVGFWGTLGDSLLEFPATIVRGPLTTHASFVYRRRPESTEEPVDDGLVEAPSSVGFWGALCHSLSELPAAIVRGPLTANVHLHHTPWLWRVLSWPILKPSSILMGEDGHPEYENLKRINTFYPNSWPAGRAHAFAMFIVIAVASVFGGIHCIGWSFTFPSSIEQTLWRFSSVFIAVIPILMIPVTYALDGVEFAAGPWCYLWPIINWIFLTLPNVYMLGRLVLLVLPFLTLRSLPPAAYSAVHWTSFIPHI</sequence>
<protein>
    <submittedName>
        <fullName evidence="1">Uncharacterized protein</fullName>
    </submittedName>
</protein>
<dbReference type="EMBL" id="JAGFNK010000483">
    <property type="protein sequence ID" value="KAI9449657.1"/>
    <property type="molecule type" value="Genomic_DNA"/>
</dbReference>
<evidence type="ECO:0000313" key="1">
    <source>
        <dbReference type="EMBL" id="KAI9449657.1"/>
    </source>
</evidence>
<gene>
    <name evidence="1" type="ORF">F5148DRAFT_1019947</name>
</gene>
<reference evidence="1" key="1">
    <citation type="submission" date="2021-03" db="EMBL/GenBank/DDBJ databases">
        <title>Evolutionary priming and transition to the ectomycorrhizal habit in an iconic lineage of mushroom-forming fungi: is preadaptation a requirement?</title>
        <authorList>
            <consortium name="DOE Joint Genome Institute"/>
            <person name="Looney B.P."/>
            <person name="Miyauchi S."/>
            <person name="Morin E."/>
            <person name="Drula E."/>
            <person name="Courty P.E."/>
            <person name="Chicoki N."/>
            <person name="Fauchery L."/>
            <person name="Kohler A."/>
            <person name="Kuo A."/>
            <person name="LaButti K."/>
            <person name="Pangilinan J."/>
            <person name="Lipzen A."/>
            <person name="Riley R."/>
            <person name="Andreopoulos W."/>
            <person name="He G."/>
            <person name="Johnson J."/>
            <person name="Barry K.W."/>
            <person name="Grigoriev I.V."/>
            <person name="Nagy L."/>
            <person name="Hibbett D."/>
            <person name="Henrissat B."/>
            <person name="Matheny P.B."/>
            <person name="Labbe J."/>
            <person name="Martin A.F."/>
        </authorList>
    </citation>
    <scope>NUCLEOTIDE SEQUENCE</scope>
    <source>
        <strain evidence="1">BPL698</strain>
    </source>
</reference>
<organism evidence="1 2">
    <name type="scientific">Russula earlei</name>
    <dbReference type="NCBI Taxonomy" id="71964"/>
    <lineage>
        <taxon>Eukaryota</taxon>
        <taxon>Fungi</taxon>
        <taxon>Dikarya</taxon>
        <taxon>Basidiomycota</taxon>
        <taxon>Agaricomycotina</taxon>
        <taxon>Agaricomycetes</taxon>
        <taxon>Russulales</taxon>
        <taxon>Russulaceae</taxon>
        <taxon>Russula</taxon>
    </lineage>
</organism>
<keyword evidence="2" id="KW-1185">Reference proteome</keyword>
<proteinExistence type="predicted"/>
<name>A0ACC0TUK3_9AGAM</name>
<comment type="caution">
    <text evidence="1">The sequence shown here is derived from an EMBL/GenBank/DDBJ whole genome shotgun (WGS) entry which is preliminary data.</text>
</comment>
<dbReference type="Proteomes" id="UP001207468">
    <property type="component" value="Unassembled WGS sequence"/>
</dbReference>
<evidence type="ECO:0000313" key="2">
    <source>
        <dbReference type="Proteomes" id="UP001207468"/>
    </source>
</evidence>
<accession>A0ACC0TUK3</accession>